<sequence>MTSRILVSLRVDATPERAFTAFVRDIGLWWRPNALFRFSPGAPGMLRFEQGPGGRFTETYVDGRVFEIGRILVWEPGSRLVFSWRQASFAPDQATEVEVRFDPVGDQTRVTVEHRGWDSVPQQHVARHRFPDGIFLQRHGEWWQALLGSYREAARFDG</sequence>
<name>A0A0A0D5N4_9PROT</name>
<gene>
    <name evidence="3" type="ORF">P409_12630</name>
</gene>
<dbReference type="RefSeq" id="WP_034836578.1">
    <property type="nucleotide sequence ID" value="NZ_JANX01000128.1"/>
</dbReference>
<dbReference type="Proteomes" id="UP000029995">
    <property type="component" value="Unassembled WGS sequence"/>
</dbReference>
<dbReference type="CDD" id="cd08891">
    <property type="entry name" value="SRPBCC_CalC"/>
    <property type="match status" value="1"/>
</dbReference>
<protein>
    <submittedName>
        <fullName evidence="3">ATPase</fullName>
    </submittedName>
</protein>
<dbReference type="Pfam" id="PF08327">
    <property type="entry name" value="AHSA1"/>
    <property type="match status" value="1"/>
</dbReference>
<evidence type="ECO:0000313" key="4">
    <source>
        <dbReference type="Proteomes" id="UP000029995"/>
    </source>
</evidence>
<reference evidence="3 4" key="1">
    <citation type="submission" date="2014-01" db="EMBL/GenBank/DDBJ databases">
        <title>Genome sequence determination for a cystic fibrosis isolate, Inquilinus limosus.</title>
        <authorList>
            <person name="Pino M."/>
            <person name="Di Conza J."/>
            <person name="Gutkind G."/>
        </authorList>
    </citation>
    <scope>NUCLEOTIDE SEQUENCE [LARGE SCALE GENOMIC DNA]</scope>
    <source>
        <strain evidence="3 4">MP06</strain>
    </source>
</reference>
<evidence type="ECO:0000259" key="2">
    <source>
        <dbReference type="Pfam" id="PF08327"/>
    </source>
</evidence>
<evidence type="ECO:0000256" key="1">
    <source>
        <dbReference type="ARBA" id="ARBA00006817"/>
    </source>
</evidence>
<dbReference type="Gene3D" id="3.30.530.20">
    <property type="match status" value="1"/>
</dbReference>
<dbReference type="SUPFAM" id="SSF55961">
    <property type="entry name" value="Bet v1-like"/>
    <property type="match status" value="1"/>
</dbReference>
<proteinExistence type="inferred from homology"/>
<comment type="similarity">
    <text evidence="1">Belongs to the AHA1 family.</text>
</comment>
<dbReference type="AlphaFoldDB" id="A0A0A0D5N4"/>
<dbReference type="InterPro" id="IPR013538">
    <property type="entry name" value="ASHA1/2-like_C"/>
</dbReference>
<accession>A0A0A0D5N4</accession>
<dbReference type="InterPro" id="IPR023393">
    <property type="entry name" value="START-like_dom_sf"/>
</dbReference>
<comment type="caution">
    <text evidence="3">The sequence shown here is derived from an EMBL/GenBank/DDBJ whole genome shotgun (WGS) entry which is preliminary data.</text>
</comment>
<feature type="domain" description="Activator of Hsp90 ATPase homologue 1/2-like C-terminal" evidence="2">
    <location>
        <begin position="12"/>
        <end position="124"/>
    </location>
</feature>
<dbReference type="EMBL" id="JANX01000128">
    <property type="protein sequence ID" value="KGM34016.1"/>
    <property type="molecule type" value="Genomic_DNA"/>
</dbReference>
<organism evidence="3 4">
    <name type="scientific">Inquilinus limosus MP06</name>
    <dbReference type="NCBI Taxonomy" id="1398085"/>
    <lineage>
        <taxon>Bacteria</taxon>
        <taxon>Pseudomonadati</taxon>
        <taxon>Pseudomonadota</taxon>
        <taxon>Alphaproteobacteria</taxon>
        <taxon>Rhodospirillales</taxon>
        <taxon>Rhodospirillaceae</taxon>
        <taxon>Inquilinus</taxon>
    </lineage>
</organism>
<dbReference type="OrthoDB" id="793407at2"/>
<evidence type="ECO:0000313" key="3">
    <source>
        <dbReference type="EMBL" id="KGM34016.1"/>
    </source>
</evidence>